<comment type="caution">
    <text evidence="3">The sequence shown here is derived from an EMBL/GenBank/DDBJ whole genome shotgun (WGS) entry which is preliminary data.</text>
</comment>
<feature type="domain" description="AAA+ ATPase" evidence="2">
    <location>
        <begin position="308"/>
        <end position="447"/>
    </location>
</feature>
<dbReference type="InterPro" id="IPR003959">
    <property type="entry name" value="ATPase_AAA_core"/>
</dbReference>
<gene>
    <name evidence="3" type="primary">pex6</name>
    <name evidence="3" type="ORF">GZH46_00139</name>
</gene>
<dbReference type="Pfam" id="PF00004">
    <property type="entry name" value="AAA"/>
    <property type="match status" value="2"/>
</dbReference>
<dbReference type="Proteomes" id="UP000825002">
    <property type="component" value="Unassembled WGS sequence"/>
</dbReference>
<evidence type="ECO:0000313" key="3">
    <source>
        <dbReference type="EMBL" id="KAG9511295.1"/>
    </source>
</evidence>
<dbReference type="SMART" id="SM00382">
    <property type="entry name" value="AAA"/>
    <property type="match status" value="2"/>
</dbReference>
<evidence type="ECO:0000313" key="4">
    <source>
        <dbReference type="Proteomes" id="UP000825002"/>
    </source>
</evidence>
<dbReference type="InterPro" id="IPR003593">
    <property type="entry name" value="AAA+_ATPase"/>
</dbReference>
<dbReference type="PROSITE" id="PS00674">
    <property type="entry name" value="AAA"/>
    <property type="match status" value="1"/>
</dbReference>
<keyword evidence="1" id="KW-0067">ATP-binding</keyword>
<dbReference type="Gene3D" id="1.10.8.60">
    <property type="match status" value="1"/>
</dbReference>
<comment type="similarity">
    <text evidence="1">Belongs to the AAA ATPase family.</text>
</comment>
<evidence type="ECO:0000256" key="1">
    <source>
        <dbReference type="RuleBase" id="RU003651"/>
    </source>
</evidence>
<proteinExistence type="inferred from homology"/>
<dbReference type="InterPro" id="IPR003960">
    <property type="entry name" value="ATPase_AAA_CS"/>
</dbReference>
<dbReference type="InterPro" id="IPR027417">
    <property type="entry name" value="P-loop_NTPase"/>
</dbReference>
<dbReference type="PANTHER" id="PTHR23077:SF9">
    <property type="entry name" value="PEROXISOMAL ATPASE PEX6"/>
    <property type="match status" value="1"/>
</dbReference>
<feature type="non-terminal residue" evidence="3">
    <location>
        <position position="1"/>
    </location>
</feature>
<keyword evidence="1" id="KW-0547">Nucleotide-binding</keyword>
<accession>A0ABQ7SD06</accession>
<dbReference type="InterPro" id="IPR050168">
    <property type="entry name" value="AAA_ATPase_domain"/>
</dbReference>
<organism evidence="3 4">
    <name type="scientific">Fragariocoptes setiger</name>
    <dbReference type="NCBI Taxonomy" id="1670756"/>
    <lineage>
        <taxon>Eukaryota</taxon>
        <taxon>Metazoa</taxon>
        <taxon>Ecdysozoa</taxon>
        <taxon>Arthropoda</taxon>
        <taxon>Chelicerata</taxon>
        <taxon>Arachnida</taxon>
        <taxon>Acari</taxon>
        <taxon>Acariformes</taxon>
        <taxon>Trombidiformes</taxon>
        <taxon>Prostigmata</taxon>
        <taxon>Eupodina</taxon>
        <taxon>Eriophyoidea</taxon>
        <taxon>Phytoptidae</taxon>
        <taxon>Fragariocoptes</taxon>
    </lineage>
</organism>
<dbReference type="EMBL" id="JAIFTH010000012">
    <property type="protein sequence ID" value="KAG9511295.1"/>
    <property type="molecule type" value="Genomic_DNA"/>
</dbReference>
<sequence length="532" mass="59444">MDFVEQHISNNQVTVEGHFNPVKSLQYSIYFKRHKEEVLDILKPFIDNNLDFIGSLLIYGNAGCGKRTLIRMIAQSLELHLCELDANDLIGDNPSATELKINSAFTRPLSSTPCLMVLKNIELFHYSQRQDVIRIEQNITEKLHMISTSCESWPLVLVGITNRHDLLEKSPLSSLFQYQHSMESLTQSEQHDILNLLITEVGLGYEGSIDLSPTIKSTSTMYLGDLICMISHIPTSNNEQYTNDQIIRFLKDAHEDLKKRRGESIELTGNVSKTEWQDIGGLSEVKKHIIDTIQLSIEYPQLRMSGLRRSGILLHGPPGTGKTLLAKAVATECGLNFISVKGPELINMYVGQSEENVRNLFQRAREASPSVIFFDELDSLAPNRGQSGDSGGVMDRIVSQLLTEMDGGVDKSQQVFIIGATNRLDLIDRSLLRPGRFDKILEVSIPCDKESRIQILKAQTRHLGLDDNFDYEFLESSCPPNMSGAQFYALCAGATNVAITRSIGEIEAGRASEMDADIRPTMNDFLSCLTTI</sequence>
<protein>
    <submittedName>
        <fullName evidence="3">Peroxisomal biogenesis factor 6</fullName>
    </submittedName>
</protein>
<dbReference type="PANTHER" id="PTHR23077">
    <property type="entry name" value="AAA-FAMILY ATPASE"/>
    <property type="match status" value="1"/>
</dbReference>
<evidence type="ECO:0000259" key="2">
    <source>
        <dbReference type="SMART" id="SM00382"/>
    </source>
</evidence>
<reference evidence="3 4" key="1">
    <citation type="submission" date="2020-10" db="EMBL/GenBank/DDBJ databases">
        <authorList>
            <person name="Klimov P.B."/>
            <person name="Dyachkov S.M."/>
            <person name="Chetverikov P.E."/>
        </authorList>
    </citation>
    <scope>NUCLEOTIDE SEQUENCE [LARGE SCALE GENOMIC DNA]</scope>
    <source>
        <strain evidence="3">BMOC 18-1129-001#AD2665</strain>
        <tissue evidence="3">Entire mites</tissue>
    </source>
</reference>
<dbReference type="SUPFAM" id="SSF52540">
    <property type="entry name" value="P-loop containing nucleoside triphosphate hydrolases"/>
    <property type="match status" value="2"/>
</dbReference>
<dbReference type="Gene3D" id="3.40.50.300">
    <property type="entry name" value="P-loop containing nucleotide triphosphate hydrolases"/>
    <property type="match status" value="2"/>
</dbReference>
<keyword evidence="4" id="KW-1185">Reference proteome</keyword>
<name>A0ABQ7SD06_9ACAR</name>
<feature type="domain" description="AAA+ ATPase" evidence="2">
    <location>
        <begin position="52"/>
        <end position="186"/>
    </location>
</feature>